<dbReference type="EMBL" id="AAHBTB010000008">
    <property type="protein sequence ID" value="EBU3458552.1"/>
    <property type="molecule type" value="Genomic_DNA"/>
</dbReference>
<feature type="transmembrane region" description="Helical" evidence="2">
    <location>
        <begin position="105"/>
        <end position="132"/>
    </location>
</feature>
<keyword evidence="2" id="KW-0812">Transmembrane</keyword>
<comment type="caution">
    <text evidence="3">The sequence shown here is derived from an EMBL/GenBank/DDBJ whole genome shotgun (WGS) entry which is preliminary data.</text>
</comment>
<organism evidence="3">
    <name type="scientific">Salmonella enterica</name>
    <name type="common">Salmonella choleraesuis</name>
    <dbReference type="NCBI Taxonomy" id="28901"/>
    <lineage>
        <taxon>Bacteria</taxon>
        <taxon>Pseudomonadati</taxon>
        <taxon>Pseudomonadota</taxon>
        <taxon>Gammaproteobacteria</taxon>
        <taxon>Enterobacterales</taxon>
        <taxon>Enterobacteriaceae</taxon>
        <taxon>Salmonella</taxon>
    </lineage>
</organism>
<protein>
    <submittedName>
        <fullName evidence="3">Uncharacterized protein</fullName>
    </submittedName>
</protein>
<name>A0A5T2ZPZ1_SALER</name>
<proteinExistence type="predicted"/>
<evidence type="ECO:0000313" key="3">
    <source>
        <dbReference type="EMBL" id="EAN0108713.1"/>
    </source>
</evidence>
<dbReference type="AlphaFoldDB" id="A0A5T2ZPZ1"/>
<accession>A0A5T2ZPZ1</accession>
<dbReference type="RefSeq" id="WP_000046199.1">
    <property type="nucleotide sequence ID" value="NZ_MXLS01000005.1"/>
</dbReference>
<sequence>MAQEENVGSIVYTIDADVAPLLKGGQQANAVLTEIEASIDASIAQFKKMDTQVSATAQAVTTATRSFGGFQNALRQGGYQVQDFIVQVQGGQSALVALSQQGSQLLGIFGAGGAVAGALLTIGTVIVGSLIAGMDNATMSTKALTEAQKRLADIFQVSANGVVVLSDKFAKLAETSENAARAQLTMALIDANNVIKASVKSVTELGDALGTWKAPLSSAISQMDTLTAKGVNVSEALKDLGGTYQGNIVGLNQLNQAVNNISESFGISADDALKLVQALAAVRQNANPDSIAALRDVTVDLSQKYGYANKALSEFTGEVGKYSLKADQAAESTRLATEMLQGHKVASEADTEAIAQNTQRLQNYIQMIKDEGATIAMTARQKALYRAEQMGASEEDKKAINTSFDKIEAYKAEQKAQKESATAIKKSNSTAASQAKRAESQQESIAQKLEQLRQKSELSADSTQELSREQSILSAQLSLGSTATKEQIALAGQYAAKAYDNAAAIKAQQKAEKERQDTEKSYKQVQSSASPVAAIDNQFQKQIADLNAYAALYPQKIEEVEALRASIEDKYRQQREAAMWQEFSQMNAGTKAVAAAMDSLGSTASNAITGVITGSTELDDALRSIGMTVLNSVVNSFVQMGIDWAKSAIMGQTATTTAVAASTAAQTAGIATTTAASTTAAVATASAWTPAAILSSVASFGGAVAIGVGALAGITALSGKRKNGGPVSAGGLYQVGEGGAPEIFKASNGNQYMIPGDNGSVISNRAMNRGGGGGGGNVPIVNNYVINQSTNAQATTTSSTDGNGNVTIQTIVSDIEEGGAISQAISRNFATNRRATE</sequence>
<evidence type="ECO:0000313" key="5">
    <source>
        <dbReference type="EMBL" id="ECS1355205.1"/>
    </source>
</evidence>
<keyword evidence="2" id="KW-1133">Transmembrane helix</keyword>
<dbReference type="EMBL" id="AACWTM010000028">
    <property type="protein sequence ID" value="EAN0108713.1"/>
    <property type="molecule type" value="Genomic_DNA"/>
</dbReference>
<keyword evidence="2" id="KW-0472">Membrane</keyword>
<evidence type="ECO:0000313" key="4">
    <source>
        <dbReference type="EMBL" id="EBU3458552.1"/>
    </source>
</evidence>
<feature type="region of interest" description="Disordered" evidence="1">
    <location>
        <begin position="421"/>
        <end position="444"/>
    </location>
</feature>
<reference evidence="3" key="1">
    <citation type="submission" date="2018-09" db="EMBL/GenBank/DDBJ databases">
        <authorList>
            <consortium name="PulseNet: The National Subtyping Network for Foodborne Disease Surveillance"/>
            <person name="Tarr C.L."/>
            <person name="Trees E."/>
            <person name="Katz L.S."/>
            <person name="Carleton-Romer H.A."/>
            <person name="Stroika S."/>
            <person name="Kucerova Z."/>
            <person name="Roache K.F."/>
            <person name="Sabol A.L."/>
            <person name="Besser J."/>
            <person name="Gerner-Smidt P."/>
        </authorList>
    </citation>
    <scope>NUCLEOTIDE SEQUENCE</scope>
    <source>
        <strain evidence="4">PNUSAS028232</strain>
        <strain evidence="3">PNUSAS052058</strain>
        <strain evidence="5">PNUSAS098560</strain>
    </source>
</reference>
<evidence type="ECO:0000256" key="2">
    <source>
        <dbReference type="SAM" id="Phobius"/>
    </source>
</evidence>
<dbReference type="EMBL" id="AAKIPG010000044">
    <property type="protein sequence ID" value="ECS1355205.1"/>
    <property type="molecule type" value="Genomic_DNA"/>
</dbReference>
<gene>
    <name evidence="4" type="ORF">CVR34_15855</name>
    <name evidence="3" type="ORF">D5U23_24235</name>
    <name evidence="5" type="ORF">F2305_14350</name>
</gene>
<evidence type="ECO:0000256" key="1">
    <source>
        <dbReference type="SAM" id="MobiDB-lite"/>
    </source>
</evidence>